<dbReference type="InterPro" id="IPR040079">
    <property type="entry name" value="Glutathione_S-Trfase"/>
</dbReference>
<gene>
    <name evidence="4" type="ORF">GCM10007972_06350</name>
</gene>
<evidence type="ECO:0000259" key="3">
    <source>
        <dbReference type="PROSITE" id="PS50405"/>
    </source>
</evidence>
<evidence type="ECO:0000256" key="1">
    <source>
        <dbReference type="ARBA" id="ARBA00011738"/>
    </source>
</evidence>
<dbReference type="SUPFAM" id="SSF52833">
    <property type="entry name" value="Thioredoxin-like"/>
    <property type="match status" value="1"/>
</dbReference>
<comment type="caution">
    <text evidence="4">The sequence shown here is derived from an EMBL/GenBank/DDBJ whole genome shotgun (WGS) entry which is preliminary data.</text>
</comment>
<comment type="subunit">
    <text evidence="1">Homodimer.</text>
</comment>
<proteinExistence type="predicted"/>
<dbReference type="EMBL" id="BMOV01000002">
    <property type="protein sequence ID" value="GGO07220.1"/>
    <property type="molecule type" value="Genomic_DNA"/>
</dbReference>
<dbReference type="Pfam" id="PF13409">
    <property type="entry name" value="GST_N_2"/>
    <property type="match status" value="1"/>
</dbReference>
<name>A0ABQ2L909_9PROT</name>
<accession>A0ABQ2L909</accession>
<dbReference type="SFLD" id="SFLDG00358">
    <property type="entry name" value="Main_(cytGST)"/>
    <property type="match status" value="1"/>
</dbReference>
<dbReference type="Proteomes" id="UP000602381">
    <property type="component" value="Unassembled WGS sequence"/>
</dbReference>
<feature type="domain" description="GST C-terminal" evidence="3">
    <location>
        <begin position="84"/>
        <end position="222"/>
    </location>
</feature>
<dbReference type="InterPro" id="IPR010987">
    <property type="entry name" value="Glutathione-S-Trfase_C-like"/>
</dbReference>
<keyword evidence="5" id="KW-1185">Reference proteome</keyword>
<evidence type="ECO:0000313" key="5">
    <source>
        <dbReference type="Proteomes" id="UP000602381"/>
    </source>
</evidence>
<dbReference type="Gene3D" id="3.40.30.10">
    <property type="entry name" value="Glutaredoxin"/>
    <property type="match status" value="1"/>
</dbReference>
<dbReference type="PROSITE" id="PS50405">
    <property type="entry name" value="GST_CTER"/>
    <property type="match status" value="1"/>
</dbReference>
<sequence>MMRVLYHSWLEAGSLLTRIVLAEKMLETHLRLEKPWERRAEFLRLNPAGTVPVLVEDKTVFCDAMAICEYLDESNPSPPLIGEDPKARAEVRRLTSWFMGKYQVEVTAHLITEKLMKRFLRMGEPDSGAIRSAHHNLKIHMDYLDFLTERRNYLAGPQFSLADAACAAQISIADYFADVPWDRHQSAREWYMRVKSRRSVRLLLKDRIPGLIPPKHYERPDF</sequence>
<protein>
    <submittedName>
        <fullName evidence="4">Glutathione S-transferase</fullName>
    </submittedName>
</protein>
<organism evidence="4 5">
    <name type="scientific">Iodidimonas muriae</name>
    <dbReference type="NCBI Taxonomy" id="261467"/>
    <lineage>
        <taxon>Bacteria</taxon>
        <taxon>Pseudomonadati</taxon>
        <taxon>Pseudomonadota</taxon>
        <taxon>Alphaproteobacteria</taxon>
        <taxon>Iodidimonadales</taxon>
        <taxon>Iodidimonadaceae</taxon>
        <taxon>Iodidimonas</taxon>
    </lineage>
</organism>
<dbReference type="PANTHER" id="PTHR43969">
    <property type="entry name" value="GLUTATHIONE S TRANSFERASE D10, ISOFORM A-RELATED"/>
    <property type="match status" value="1"/>
</dbReference>
<dbReference type="InterPro" id="IPR036282">
    <property type="entry name" value="Glutathione-S-Trfase_C_sf"/>
</dbReference>
<dbReference type="Gene3D" id="1.20.1050.10">
    <property type="match status" value="1"/>
</dbReference>
<dbReference type="SUPFAM" id="SSF47616">
    <property type="entry name" value="GST C-terminal domain-like"/>
    <property type="match status" value="1"/>
</dbReference>
<evidence type="ECO:0000259" key="2">
    <source>
        <dbReference type="PROSITE" id="PS50404"/>
    </source>
</evidence>
<dbReference type="CDD" id="cd00570">
    <property type="entry name" value="GST_N_family"/>
    <property type="match status" value="1"/>
</dbReference>
<evidence type="ECO:0000313" key="4">
    <source>
        <dbReference type="EMBL" id="GGO07220.1"/>
    </source>
</evidence>
<dbReference type="PROSITE" id="PS50404">
    <property type="entry name" value="GST_NTER"/>
    <property type="match status" value="1"/>
</dbReference>
<dbReference type="InterPro" id="IPR036249">
    <property type="entry name" value="Thioredoxin-like_sf"/>
</dbReference>
<dbReference type="CDD" id="cd00299">
    <property type="entry name" value="GST_C_family"/>
    <property type="match status" value="1"/>
</dbReference>
<dbReference type="PANTHER" id="PTHR43969:SF9">
    <property type="entry name" value="GLUTATHIONE S TRANSFERASE D10, ISOFORM A-RELATED"/>
    <property type="match status" value="1"/>
</dbReference>
<reference evidence="5" key="1">
    <citation type="journal article" date="2019" name="Int. J. Syst. Evol. Microbiol.">
        <title>The Global Catalogue of Microorganisms (GCM) 10K type strain sequencing project: providing services to taxonomists for standard genome sequencing and annotation.</title>
        <authorList>
            <consortium name="The Broad Institute Genomics Platform"/>
            <consortium name="The Broad Institute Genome Sequencing Center for Infectious Disease"/>
            <person name="Wu L."/>
            <person name="Ma J."/>
        </authorList>
    </citation>
    <scope>NUCLEOTIDE SEQUENCE [LARGE SCALE GENOMIC DNA]</scope>
    <source>
        <strain evidence="5">JCM 17843</strain>
    </source>
</reference>
<feature type="domain" description="GST N-terminal" evidence="2">
    <location>
        <begin position="1"/>
        <end position="79"/>
    </location>
</feature>
<dbReference type="InterPro" id="IPR004045">
    <property type="entry name" value="Glutathione_S-Trfase_N"/>
</dbReference>
<dbReference type="SFLD" id="SFLDS00019">
    <property type="entry name" value="Glutathione_Transferase_(cytos"/>
    <property type="match status" value="1"/>
</dbReference>